<dbReference type="Proteomes" id="UP000019132">
    <property type="component" value="Unassembled WGS sequence"/>
</dbReference>
<dbReference type="SUPFAM" id="SSF48371">
    <property type="entry name" value="ARM repeat"/>
    <property type="match status" value="1"/>
</dbReference>
<dbReference type="InterPro" id="IPR055443">
    <property type="entry name" value="HEAT_ECM29"/>
</dbReference>
<dbReference type="GO" id="GO:0005737">
    <property type="term" value="C:cytoplasm"/>
    <property type="evidence" value="ECO:0007669"/>
    <property type="project" value="TreeGrafter"/>
</dbReference>
<dbReference type="HOGENOM" id="CLU_516318_0_0_1"/>
<evidence type="ECO:0000259" key="2">
    <source>
        <dbReference type="Pfam" id="PF24492"/>
    </source>
</evidence>
<name>K3X5I9_GLOUD</name>
<dbReference type="VEuPathDB" id="FungiDB:PYU1_G012462"/>
<proteinExistence type="predicted"/>
<dbReference type="GO" id="GO:0036503">
    <property type="term" value="P:ERAD pathway"/>
    <property type="evidence" value="ECO:0007669"/>
    <property type="project" value="TreeGrafter"/>
</dbReference>
<dbReference type="GO" id="GO:0005634">
    <property type="term" value="C:nucleus"/>
    <property type="evidence" value="ECO:0007669"/>
    <property type="project" value="TreeGrafter"/>
</dbReference>
<organism evidence="3 4">
    <name type="scientific">Globisporangium ultimum (strain ATCC 200006 / CBS 805.95 / DAOM BR144)</name>
    <name type="common">Pythium ultimum</name>
    <dbReference type="NCBI Taxonomy" id="431595"/>
    <lineage>
        <taxon>Eukaryota</taxon>
        <taxon>Sar</taxon>
        <taxon>Stramenopiles</taxon>
        <taxon>Oomycota</taxon>
        <taxon>Peronosporomycetes</taxon>
        <taxon>Pythiales</taxon>
        <taxon>Pythiaceae</taxon>
        <taxon>Globisporangium</taxon>
    </lineage>
</organism>
<dbReference type="STRING" id="431595.K3X5I9"/>
<evidence type="ECO:0000256" key="1">
    <source>
        <dbReference type="ARBA" id="ARBA00022737"/>
    </source>
</evidence>
<dbReference type="InParanoid" id="K3X5I9"/>
<protein>
    <recommendedName>
        <fullName evidence="2">Proteasome adapter and scaffold protein ECM29 HEAT-repeat domain-containing protein</fullName>
    </recommendedName>
</protein>
<dbReference type="AlphaFoldDB" id="K3X5I9"/>
<sequence length="528" mass="58234">MELGDQFSDSLFRRLRCFRAFTTTIDSATGLEADNVDMDTSTPDNDAAATAARVAAAAARGFNTAPASITIGTTVENAAYREVSNLAADIGDPELMYALLYLSTTDPIWQSLLDSPSSGNAVNKSKVFSFVEVDRAFRLSIIEKAGKLWMDEGYSNTNKLVPWLYLLKFHSNSKVAEVMNNLWNFAKGKFVTTSSQEKTLLQQHWHVIFKFLLSRLENSRNFKYREAACVALVDLLNGADAAQLRDEFLHLWKLSSAAVDDVMEAVCVVGLKLYRYMGELSLRIAASDEPCRKILLQFLIAEGIVSKNMVCRALGIDILLRLVKSLEAVSIQDSLATLILKLLEYLSSLEMPELQYAQFHVEKKDQLERLRVSISQSGPVGQLLELSTTRLKELAGTDACVKIVDELSRGVANLLKFGVGLNTRVGTANFAATLAVELPFELRKCKGAELLLTKVFMPYVGNKTSAENDTYGDEESRYGAASGGLTDGLVVQSYCRAAAYLCPLVDASLVRESSEQMGRISRVEELKK</sequence>
<dbReference type="EMBL" id="GL376610">
    <property type="status" value="NOT_ANNOTATED_CDS"/>
    <property type="molecule type" value="Genomic_DNA"/>
</dbReference>
<dbReference type="GO" id="GO:0060090">
    <property type="term" value="F:molecular adaptor activity"/>
    <property type="evidence" value="ECO:0007669"/>
    <property type="project" value="TreeGrafter"/>
</dbReference>
<evidence type="ECO:0000313" key="3">
    <source>
        <dbReference type="EnsemblProtists" id="PYU1_T012488"/>
    </source>
</evidence>
<dbReference type="PANTHER" id="PTHR23346:SF19">
    <property type="entry name" value="PROTEASOME ADAPTER AND SCAFFOLD PROTEIN ECM29"/>
    <property type="match status" value="1"/>
</dbReference>
<dbReference type="EnsemblProtists" id="PYU1_T012488">
    <property type="protein sequence ID" value="PYU1_T012488"/>
    <property type="gene ID" value="PYU1_G012462"/>
</dbReference>
<dbReference type="InterPro" id="IPR016024">
    <property type="entry name" value="ARM-type_fold"/>
</dbReference>
<keyword evidence="4" id="KW-1185">Reference proteome</keyword>
<feature type="domain" description="Proteasome adapter and scaffold protein ECM29 HEAT-repeat" evidence="2">
    <location>
        <begin position="332"/>
        <end position="448"/>
    </location>
</feature>
<dbReference type="Pfam" id="PF24492">
    <property type="entry name" value="HEAT_ECM29"/>
    <property type="match status" value="1"/>
</dbReference>
<accession>K3X5I9</accession>
<evidence type="ECO:0000313" key="4">
    <source>
        <dbReference type="Proteomes" id="UP000019132"/>
    </source>
</evidence>
<keyword evidence="1" id="KW-0677">Repeat</keyword>
<reference evidence="4" key="2">
    <citation type="submission" date="2010-04" db="EMBL/GenBank/DDBJ databases">
        <authorList>
            <person name="Buell R."/>
            <person name="Hamilton J."/>
            <person name="Hostetler J."/>
        </authorList>
    </citation>
    <scope>NUCLEOTIDE SEQUENCE [LARGE SCALE GENOMIC DNA]</scope>
    <source>
        <strain evidence="4">DAOM:BR144</strain>
    </source>
</reference>
<dbReference type="PANTHER" id="PTHR23346">
    <property type="entry name" value="TRANSLATIONAL ACTIVATOR GCN1-RELATED"/>
    <property type="match status" value="1"/>
</dbReference>
<reference evidence="4" key="1">
    <citation type="journal article" date="2010" name="Genome Biol.">
        <title>Genome sequence of the necrotrophic plant pathogen Pythium ultimum reveals original pathogenicity mechanisms and effector repertoire.</title>
        <authorList>
            <person name="Levesque C.A."/>
            <person name="Brouwer H."/>
            <person name="Cano L."/>
            <person name="Hamilton J.P."/>
            <person name="Holt C."/>
            <person name="Huitema E."/>
            <person name="Raffaele S."/>
            <person name="Robideau G.P."/>
            <person name="Thines M."/>
            <person name="Win J."/>
            <person name="Zerillo M.M."/>
            <person name="Beakes G.W."/>
            <person name="Boore J.L."/>
            <person name="Busam D."/>
            <person name="Dumas B."/>
            <person name="Ferriera S."/>
            <person name="Fuerstenberg S.I."/>
            <person name="Gachon C.M."/>
            <person name="Gaulin E."/>
            <person name="Govers F."/>
            <person name="Grenville-Briggs L."/>
            <person name="Horner N."/>
            <person name="Hostetler J."/>
            <person name="Jiang R.H."/>
            <person name="Johnson J."/>
            <person name="Krajaejun T."/>
            <person name="Lin H."/>
            <person name="Meijer H.J."/>
            <person name="Moore B."/>
            <person name="Morris P."/>
            <person name="Phuntmart V."/>
            <person name="Puiu D."/>
            <person name="Shetty J."/>
            <person name="Stajich J.E."/>
            <person name="Tripathy S."/>
            <person name="Wawra S."/>
            <person name="van West P."/>
            <person name="Whitty B.R."/>
            <person name="Coutinho P.M."/>
            <person name="Henrissat B."/>
            <person name="Martin F."/>
            <person name="Thomas P.D."/>
            <person name="Tyler B.M."/>
            <person name="De Vries R.P."/>
            <person name="Kamoun S."/>
            <person name="Yandell M."/>
            <person name="Tisserat N."/>
            <person name="Buell C.R."/>
        </authorList>
    </citation>
    <scope>NUCLEOTIDE SEQUENCE</scope>
    <source>
        <strain evidence="4">DAOM:BR144</strain>
    </source>
</reference>
<dbReference type="eggNOG" id="KOG0915">
    <property type="taxonomic scope" value="Eukaryota"/>
</dbReference>
<reference evidence="3" key="3">
    <citation type="submission" date="2015-02" db="UniProtKB">
        <authorList>
            <consortium name="EnsemblProtists"/>
        </authorList>
    </citation>
    <scope>IDENTIFICATION</scope>
    <source>
        <strain evidence="3">DAOM BR144</strain>
    </source>
</reference>